<dbReference type="AlphaFoldDB" id="A0A264VZ12"/>
<evidence type="ECO:0000256" key="1">
    <source>
        <dbReference type="ARBA" id="ARBA00006479"/>
    </source>
</evidence>
<dbReference type="Proteomes" id="UP000216001">
    <property type="component" value="Unassembled WGS sequence"/>
</dbReference>
<dbReference type="InterPro" id="IPR036390">
    <property type="entry name" value="WH_DNA-bd_sf"/>
</dbReference>
<gene>
    <name evidence="6" type="ORF">CHI95_01710</name>
</gene>
<dbReference type="PANTHER" id="PTHR18964:SF149">
    <property type="entry name" value="BIFUNCTIONAL UDP-N-ACETYLGLUCOSAMINE 2-EPIMERASE_N-ACETYLMANNOSAMINE KINASE"/>
    <property type="match status" value="1"/>
</dbReference>
<evidence type="ECO:0000313" key="7">
    <source>
        <dbReference type="Proteomes" id="UP000216001"/>
    </source>
</evidence>
<evidence type="ECO:0000256" key="4">
    <source>
        <dbReference type="ARBA" id="ARBA00023163"/>
    </source>
</evidence>
<comment type="caution">
    <text evidence="6">The sequence shown here is derived from an EMBL/GenBank/DDBJ whole genome shotgun (WGS) entry which is preliminary data.</text>
</comment>
<dbReference type="GO" id="GO:0006355">
    <property type="term" value="P:regulation of DNA-templated transcription"/>
    <property type="evidence" value="ECO:0007669"/>
    <property type="project" value="UniProtKB-ARBA"/>
</dbReference>
<dbReference type="SUPFAM" id="SSF46785">
    <property type="entry name" value="Winged helix' DNA-binding domain"/>
    <property type="match status" value="1"/>
</dbReference>
<dbReference type="RefSeq" id="WP_094960553.1">
    <property type="nucleotide sequence ID" value="NZ_JADSTF010000007.1"/>
</dbReference>
<keyword evidence="2" id="KW-0805">Transcription regulation</keyword>
<protein>
    <submittedName>
        <fullName evidence="6">DNA-binding transcriptional repressor DgsA</fullName>
    </submittedName>
</protein>
<proteinExistence type="inferred from homology"/>
<comment type="similarity">
    <text evidence="1">Belongs to the ROK (NagC/XylR) family.</text>
</comment>
<dbReference type="InterPro" id="IPR000600">
    <property type="entry name" value="ROK"/>
</dbReference>
<dbReference type="InterPro" id="IPR036388">
    <property type="entry name" value="WH-like_DNA-bd_sf"/>
</dbReference>
<dbReference type="FunFam" id="1.10.10.10:FF:000045">
    <property type="entry name" value="ROK family transcriptional regulator"/>
    <property type="match status" value="1"/>
</dbReference>
<dbReference type="Gene3D" id="1.10.10.10">
    <property type="entry name" value="Winged helix-like DNA-binding domain superfamily/Winged helix DNA-binding domain"/>
    <property type="match status" value="1"/>
</dbReference>
<evidence type="ECO:0000256" key="2">
    <source>
        <dbReference type="ARBA" id="ARBA00023015"/>
    </source>
</evidence>
<keyword evidence="5" id="KW-0119">Carbohydrate metabolism</keyword>
<dbReference type="SUPFAM" id="SSF53067">
    <property type="entry name" value="Actin-like ATPase domain"/>
    <property type="match status" value="2"/>
</dbReference>
<dbReference type="Pfam" id="PF00480">
    <property type="entry name" value="ROK"/>
    <property type="match status" value="1"/>
</dbReference>
<dbReference type="EMBL" id="NOWC01000001">
    <property type="protein sequence ID" value="OZS76571.1"/>
    <property type="molecule type" value="Genomic_DNA"/>
</dbReference>
<reference evidence="6 7" key="1">
    <citation type="submission" date="2017-07" db="EMBL/GenBank/DDBJ databases">
        <title>blaIMP-27 on transferable plasmids in Proteus mirabilis and Providencia rettgeri.</title>
        <authorList>
            <person name="Potter R."/>
        </authorList>
    </citation>
    <scope>NUCLEOTIDE SEQUENCE [LARGE SCALE GENOMIC DNA]</scope>
    <source>
        <strain evidence="6 7">PR1</strain>
    </source>
</reference>
<organism evidence="6 7">
    <name type="scientific">Providencia rettgeri</name>
    <dbReference type="NCBI Taxonomy" id="587"/>
    <lineage>
        <taxon>Bacteria</taxon>
        <taxon>Pseudomonadati</taxon>
        <taxon>Pseudomonadota</taxon>
        <taxon>Gammaproteobacteria</taxon>
        <taxon>Enterobacterales</taxon>
        <taxon>Morganellaceae</taxon>
        <taxon>Providencia</taxon>
    </lineage>
</organism>
<dbReference type="PANTHER" id="PTHR18964">
    <property type="entry name" value="ROK (REPRESSOR, ORF, KINASE) FAMILY"/>
    <property type="match status" value="1"/>
</dbReference>
<dbReference type="Gene3D" id="3.30.420.40">
    <property type="match status" value="2"/>
</dbReference>
<name>A0A264VZ12_PRORE</name>
<evidence type="ECO:0000313" key="6">
    <source>
        <dbReference type="EMBL" id="OZS76571.1"/>
    </source>
</evidence>
<dbReference type="GO" id="GO:0006351">
    <property type="term" value="P:DNA-templated transcription"/>
    <property type="evidence" value="ECO:0007669"/>
    <property type="project" value="TreeGrafter"/>
</dbReference>
<dbReference type="InterPro" id="IPR043129">
    <property type="entry name" value="ATPase_NBD"/>
</dbReference>
<evidence type="ECO:0000256" key="5">
    <source>
        <dbReference type="ARBA" id="ARBA00023277"/>
    </source>
</evidence>
<keyword evidence="3 6" id="KW-0238">DNA-binding</keyword>
<sequence>MVNQTGHIDQIKQLNTGIVYRIIDQHGPISRIALSKQAQLAPASITKITRELMDAHLIKELEFPVLGLRGRPAVGLVIESEGWQFLAIRIEGQKLIISLKEINAVTLAQTEYPFTPLGNSEFMDSLTELISQFFASHQKILERVTAISILIDGILDPHTGVIYQHPSFKIHQLAIAESLTKQTGLPVYLHPPVDALALMDHFSHQEKRKEKNIIYLQLQDVVNVMVLSHGTTLDTNTHRPILFGHTQCEPCNHNFCYCGSDGCLETQTSIPAILHLAESLLINYPDSHLHQKNISIDNICSGAISNDSLCVYLINQVAQRLAKPLGLMVNLLGSELILVNSPLNQDSELFLECLHNHINKHTIPLYSSNLVIEKSIFTVKDSETSLIQRALYDGSLLLQLLQG</sequence>
<keyword evidence="4" id="KW-0804">Transcription</keyword>
<evidence type="ECO:0000256" key="3">
    <source>
        <dbReference type="ARBA" id="ARBA00023125"/>
    </source>
</evidence>
<dbReference type="GO" id="GO:0003677">
    <property type="term" value="F:DNA binding"/>
    <property type="evidence" value="ECO:0007669"/>
    <property type="project" value="UniProtKB-KW"/>
</dbReference>
<accession>A0A264VZ12</accession>